<keyword evidence="3" id="KW-1185">Reference proteome</keyword>
<dbReference type="EMBL" id="BMAT01005603">
    <property type="protein sequence ID" value="GFR96838.1"/>
    <property type="molecule type" value="Genomic_DNA"/>
</dbReference>
<evidence type="ECO:0000256" key="1">
    <source>
        <dbReference type="SAM" id="MobiDB-lite"/>
    </source>
</evidence>
<dbReference type="Proteomes" id="UP000762676">
    <property type="component" value="Unassembled WGS sequence"/>
</dbReference>
<evidence type="ECO:0000313" key="2">
    <source>
        <dbReference type="EMBL" id="GFR96838.1"/>
    </source>
</evidence>
<reference evidence="2 3" key="1">
    <citation type="journal article" date="2021" name="Elife">
        <title>Chloroplast acquisition without the gene transfer in kleptoplastic sea slugs, Plakobranchus ocellatus.</title>
        <authorList>
            <person name="Maeda T."/>
            <person name="Takahashi S."/>
            <person name="Yoshida T."/>
            <person name="Shimamura S."/>
            <person name="Takaki Y."/>
            <person name="Nagai Y."/>
            <person name="Toyoda A."/>
            <person name="Suzuki Y."/>
            <person name="Arimoto A."/>
            <person name="Ishii H."/>
            <person name="Satoh N."/>
            <person name="Nishiyama T."/>
            <person name="Hasebe M."/>
            <person name="Maruyama T."/>
            <person name="Minagawa J."/>
            <person name="Obokata J."/>
            <person name="Shigenobu S."/>
        </authorList>
    </citation>
    <scope>NUCLEOTIDE SEQUENCE [LARGE SCALE GENOMIC DNA]</scope>
</reference>
<feature type="compositionally biased region" description="Polar residues" evidence="1">
    <location>
        <begin position="84"/>
        <end position="97"/>
    </location>
</feature>
<dbReference type="AlphaFoldDB" id="A0AAV4HFY6"/>
<feature type="region of interest" description="Disordered" evidence="1">
    <location>
        <begin position="84"/>
        <end position="117"/>
    </location>
</feature>
<comment type="caution">
    <text evidence="2">The sequence shown here is derived from an EMBL/GenBank/DDBJ whole genome shotgun (WGS) entry which is preliminary data.</text>
</comment>
<gene>
    <name evidence="2" type="ORF">ElyMa_002730900</name>
</gene>
<evidence type="ECO:0000313" key="3">
    <source>
        <dbReference type="Proteomes" id="UP000762676"/>
    </source>
</evidence>
<organism evidence="2 3">
    <name type="scientific">Elysia marginata</name>
    <dbReference type="NCBI Taxonomy" id="1093978"/>
    <lineage>
        <taxon>Eukaryota</taxon>
        <taxon>Metazoa</taxon>
        <taxon>Spiralia</taxon>
        <taxon>Lophotrochozoa</taxon>
        <taxon>Mollusca</taxon>
        <taxon>Gastropoda</taxon>
        <taxon>Heterobranchia</taxon>
        <taxon>Euthyneura</taxon>
        <taxon>Panpulmonata</taxon>
        <taxon>Sacoglossa</taxon>
        <taxon>Placobranchoidea</taxon>
        <taxon>Plakobranchidae</taxon>
        <taxon>Elysia</taxon>
    </lineage>
</organism>
<sequence length="117" mass="11937">MSKHSDVTVSSRAPKPRTVLYRSQTFFSKRGSPVSSMQVTFGALGPGGRGGCASCSSLVERGAGKGGGGGGKLANVHVFSPEVTKTSSSVLSQSDPQLTDVGKTPDLNDKTDGNSCC</sequence>
<name>A0AAV4HFY6_9GAST</name>
<protein>
    <submittedName>
        <fullName evidence="2">Uncharacterized protein</fullName>
    </submittedName>
</protein>
<accession>A0AAV4HFY6</accession>
<proteinExistence type="predicted"/>
<feature type="compositionally biased region" description="Basic and acidic residues" evidence="1">
    <location>
        <begin position="106"/>
        <end position="117"/>
    </location>
</feature>